<keyword evidence="9" id="KW-1185">Reference proteome</keyword>
<feature type="transmembrane region" description="Helical" evidence="6">
    <location>
        <begin position="1159"/>
        <end position="1182"/>
    </location>
</feature>
<dbReference type="EMBL" id="DAKRPA010000066">
    <property type="protein sequence ID" value="DBA00328.1"/>
    <property type="molecule type" value="Genomic_DNA"/>
</dbReference>
<feature type="region of interest" description="Disordered" evidence="5">
    <location>
        <begin position="270"/>
        <end position="290"/>
    </location>
</feature>
<keyword evidence="2 6" id="KW-0812">Transmembrane</keyword>
<dbReference type="Pfam" id="PF04547">
    <property type="entry name" value="Anoctamin"/>
    <property type="match status" value="1"/>
</dbReference>
<accession>A0AAV2YZ25</accession>
<dbReference type="GO" id="GO:0005254">
    <property type="term" value="F:chloride channel activity"/>
    <property type="evidence" value="ECO:0007669"/>
    <property type="project" value="TreeGrafter"/>
</dbReference>
<evidence type="ECO:0000256" key="1">
    <source>
        <dbReference type="ARBA" id="ARBA00004141"/>
    </source>
</evidence>
<feature type="transmembrane region" description="Helical" evidence="6">
    <location>
        <begin position="455"/>
        <end position="472"/>
    </location>
</feature>
<dbReference type="InterPro" id="IPR007632">
    <property type="entry name" value="Anoctamin"/>
</dbReference>
<feature type="domain" description="Anoctamin transmembrane" evidence="7">
    <location>
        <begin position="822"/>
        <end position="1260"/>
    </location>
</feature>
<proteinExistence type="predicted"/>
<comment type="caution">
    <text evidence="8">The sequence shown here is derived from an EMBL/GenBank/DDBJ whole genome shotgun (WGS) entry which is preliminary data.</text>
</comment>
<keyword evidence="4 6" id="KW-0472">Membrane</keyword>
<dbReference type="GO" id="GO:0016020">
    <property type="term" value="C:membrane"/>
    <property type="evidence" value="ECO:0007669"/>
    <property type="project" value="UniProtKB-SubCell"/>
</dbReference>
<feature type="transmembrane region" description="Helical" evidence="6">
    <location>
        <begin position="110"/>
        <end position="130"/>
    </location>
</feature>
<comment type="subcellular location">
    <subcellularLocation>
        <location evidence="1">Membrane</location>
        <topology evidence="1">Multi-pass membrane protein</topology>
    </subcellularLocation>
</comment>
<dbReference type="PANTHER" id="PTHR12308:SF73">
    <property type="entry name" value="ANOCTAMIN"/>
    <property type="match status" value="1"/>
</dbReference>
<feature type="transmembrane region" description="Helical" evidence="6">
    <location>
        <begin position="237"/>
        <end position="260"/>
    </location>
</feature>
<organism evidence="8 9">
    <name type="scientific">Lagenidium giganteum</name>
    <dbReference type="NCBI Taxonomy" id="4803"/>
    <lineage>
        <taxon>Eukaryota</taxon>
        <taxon>Sar</taxon>
        <taxon>Stramenopiles</taxon>
        <taxon>Oomycota</taxon>
        <taxon>Peronosporomycetes</taxon>
        <taxon>Pythiales</taxon>
        <taxon>Pythiaceae</taxon>
    </lineage>
</organism>
<keyword evidence="3 6" id="KW-1133">Transmembrane helix</keyword>
<reference evidence="8" key="1">
    <citation type="submission" date="2022-11" db="EMBL/GenBank/DDBJ databases">
        <authorList>
            <person name="Morgan W.R."/>
            <person name="Tartar A."/>
        </authorList>
    </citation>
    <scope>NUCLEOTIDE SEQUENCE</scope>
    <source>
        <strain evidence="8">ARSEF 373</strain>
    </source>
</reference>
<feature type="transmembrane region" description="Helical" evidence="6">
    <location>
        <begin position="331"/>
        <end position="353"/>
    </location>
</feature>
<feature type="compositionally biased region" description="Basic residues" evidence="5">
    <location>
        <begin position="270"/>
        <end position="283"/>
    </location>
</feature>
<evidence type="ECO:0000256" key="4">
    <source>
        <dbReference type="ARBA" id="ARBA00023136"/>
    </source>
</evidence>
<dbReference type="Proteomes" id="UP001146120">
    <property type="component" value="Unassembled WGS sequence"/>
</dbReference>
<evidence type="ECO:0000256" key="5">
    <source>
        <dbReference type="SAM" id="MobiDB-lite"/>
    </source>
</evidence>
<feature type="transmembrane region" description="Helical" evidence="6">
    <location>
        <begin position="891"/>
        <end position="909"/>
    </location>
</feature>
<name>A0AAV2YZ25_9STRA</name>
<evidence type="ECO:0000256" key="3">
    <source>
        <dbReference type="ARBA" id="ARBA00022989"/>
    </source>
</evidence>
<feature type="transmembrane region" description="Helical" evidence="6">
    <location>
        <begin position="991"/>
        <end position="1010"/>
    </location>
</feature>
<dbReference type="InterPro" id="IPR049452">
    <property type="entry name" value="Anoctamin_TM"/>
</dbReference>
<feature type="transmembrane region" description="Helical" evidence="6">
    <location>
        <begin position="965"/>
        <end position="985"/>
    </location>
</feature>
<evidence type="ECO:0000256" key="6">
    <source>
        <dbReference type="SAM" id="Phobius"/>
    </source>
</evidence>
<gene>
    <name evidence="8" type="ORF">N0F65_001523</name>
</gene>
<feature type="transmembrane region" description="Helical" evidence="6">
    <location>
        <begin position="294"/>
        <end position="319"/>
    </location>
</feature>
<sequence length="1360" mass="154937">MALTTMIERTALIEKKEEEYIDNVAGRNVTKEEPLPPSPIPWVALLVLRYSMYGVLAAVLLGLYALYELHFSKVGSNMSPVLFYVLLGVLGGLLLSCVVTWITVVRASNASAKFVGILCVVFIASLGFVLHQLHVIQTSQSTFYDALDAPYGDLAQEDKTLILNGGHQPSMWTRFSFDGPAWFLSWLESRCTKANDDGRDDVDYVDDSDFFAVFWKGKTQKCARRTLKVLMRFEDHYDIAIIILLAVYAFQVVLVLLFLWTHESIAAPSRKKRKKPKSSKKNKSTQDQSGSQPAALLSLISFVVALAGAGLGIFGIFMLQSCDFQSEVNWYLVGITAAGIVMTVAALCASFRWKTNYVTLSLLVMASLAWRIHSGTLKMEEQLPDVSNHARLLSFLRDMYNQTSNQTCQPVVRWMLHTCIRKNDSIITPFTGECQDEYVELVHTSLPVVDGVVESLAGLLMLLTCLVLLPMIKDACRKAFIWCCATQVQVPADAPVYEGNNWTHEDFSLEDAVKRYSCSIRSGDDAVKAAEIRLFNQELAKMTGRRENELDSSVKIFKHQLDAIIRVLVLRRLTTRCKCDVSLSVSKDGKWIHAKIFLSDNLLMTTLCQQEYKLQFADAVDPGPSFWHDKREIKNDLKVMDVHSAKGKLKLLLSKEIISRKEAVIFPMETPRRMSARLNVLLRSWRMASGSLVCTNRHPAFALYRPRADLQYLYKRYPNRLDLPGTFRRSAVLRTVDCLRIAATIIEAEFDIDRMLDNNVIGIFTCLHGASRFDYNNQRSLFKSWITFWKPFWLPGEFSPHTHWFLNRLGRLHPFRQPLQAVRDYFGENIAFYFAWSGFYGQCLVVPALLAIPLFVSMTTPSSLVLVWNFLLGQDSDLVHSKQPPLISQDAVVFSYEIILWGFFFIKLWERRSVWYQLEWGMRDLNLDLKDRVNFRGEERRNPVTQEVELHFSTAKRLRLQIESLICVLVLTAINLLVIVALLLAEGYFASWIGLRLAVLLSSLCLGFLAKWNSDNISHVAHRLSERENYQNDKDFEQSVIYKVFFMQLVNTYSPVWIIAFADMKIVSHTFLGGLYREYEVQEIGMVNKIVQINILVLLIFIVRLSSHLLEIIHEAAKKNANLANRESASAKKPFLLPSVDDEIELDTYGGSYEDYTELIVQFGLVVMFSSVCPLIPVLALVECMLEIRLDALNLCQFTRRPTPDIADGIGPWSSCAHMLLRIGVIMNFAFVYFMASNHASQQLVQRATLLLFEILWFLFPSTSRQAEEVMLRNEYLLERYFGEDSSEGFDDDPSHHAVVKDIADMGLSDDEGGSQPETSVADHMERYSLLRRLNVVLRKHAELKDFPDPNLVLKIPRND</sequence>
<feature type="transmembrane region" description="Helical" evidence="6">
    <location>
        <begin position="1219"/>
        <end position="1238"/>
    </location>
</feature>
<evidence type="ECO:0000256" key="2">
    <source>
        <dbReference type="ARBA" id="ARBA00022692"/>
    </source>
</evidence>
<dbReference type="PANTHER" id="PTHR12308">
    <property type="entry name" value="ANOCTAMIN"/>
    <property type="match status" value="1"/>
</dbReference>
<feature type="transmembrane region" description="Helical" evidence="6">
    <location>
        <begin position="50"/>
        <end position="69"/>
    </location>
</feature>
<protein>
    <recommendedName>
        <fullName evidence="7">Anoctamin transmembrane domain-containing protein</fullName>
    </recommendedName>
</protein>
<feature type="transmembrane region" description="Helical" evidence="6">
    <location>
        <begin position="81"/>
        <end position="104"/>
    </location>
</feature>
<reference evidence="8" key="2">
    <citation type="journal article" date="2023" name="Microbiol Resour">
        <title>Decontamination and Annotation of the Draft Genome Sequence of the Oomycete Lagenidium giganteum ARSEF 373.</title>
        <authorList>
            <person name="Morgan W.R."/>
            <person name="Tartar A."/>
        </authorList>
    </citation>
    <scope>NUCLEOTIDE SEQUENCE</scope>
    <source>
        <strain evidence="8">ARSEF 373</strain>
    </source>
</reference>
<evidence type="ECO:0000259" key="7">
    <source>
        <dbReference type="Pfam" id="PF04547"/>
    </source>
</evidence>
<evidence type="ECO:0000313" key="9">
    <source>
        <dbReference type="Proteomes" id="UP001146120"/>
    </source>
</evidence>
<evidence type="ECO:0000313" key="8">
    <source>
        <dbReference type="EMBL" id="DBA00328.1"/>
    </source>
</evidence>